<keyword evidence="2" id="KW-0175">Coiled coil</keyword>
<evidence type="ECO:0000256" key="2">
    <source>
        <dbReference type="SAM" id="Coils"/>
    </source>
</evidence>
<proteinExistence type="predicted"/>
<keyword evidence="4" id="KW-1185">Reference proteome</keyword>
<evidence type="ECO:0000313" key="3">
    <source>
        <dbReference type="EMBL" id="MBC3536316.1"/>
    </source>
</evidence>
<dbReference type="Proteomes" id="UP000606870">
    <property type="component" value="Unassembled WGS sequence"/>
</dbReference>
<gene>
    <name evidence="3" type="primary">tnpB</name>
    <name evidence="3" type="ORF">H8J70_03500</name>
</gene>
<evidence type="ECO:0000313" key="4">
    <source>
        <dbReference type="Proteomes" id="UP000606870"/>
    </source>
</evidence>
<organism evidence="3 4">
    <name type="scientific">Megasphaera hominis</name>
    <dbReference type="NCBI Taxonomy" id="159836"/>
    <lineage>
        <taxon>Bacteria</taxon>
        <taxon>Bacillati</taxon>
        <taxon>Bacillota</taxon>
        <taxon>Negativicutes</taxon>
        <taxon>Veillonellales</taxon>
        <taxon>Veillonellaceae</taxon>
        <taxon>Megasphaera</taxon>
    </lineage>
</organism>
<name>A0ABR6VJD0_9FIRM</name>
<dbReference type="NCBIfam" id="TIGR01766">
    <property type="entry name" value="IS200/IS605 family accessory protein TnpB-like domain"/>
    <property type="match status" value="1"/>
</dbReference>
<dbReference type="InterPro" id="IPR010095">
    <property type="entry name" value="Cas12f1-like_TNB"/>
</dbReference>
<comment type="caution">
    <text evidence="3">The sequence shown here is derived from an EMBL/GenBank/DDBJ whole genome shotgun (WGS) entry which is preliminary data.</text>
</comment>
<protein>
    <submittedName>
        <fullName evidence="3">IS200/IS605 family element transposase accessory protein TnpB</fullName>
    </submittedName>
</protein>
<evidence type="ECO:0000256" key="1">
    <source>
        <dbReference type="ARBA" id="ARBA00023125"/>
    </source>
</evidence>
<dbReference type="RefSeq" id="WP_186502475.1">
    <property type="nucleotide sequence ID" value="NZ_JACOGK010000007.1"/>
</dbReference>
<accession>A0ABR6VJD0</accession>
<feature type="coiled-coil region" evidence="2">
    <location>
        <begin position="93"/>
        <end position="120"/>
    </location>
</feature>
<reference evidence="3 4" key="1">
    <citation type="submission" date="2020-08" db="EMBL/GenBank/DDBJ databases">
        <authorList>
            <person name="Liu C."/>
            <person name="Sun Q."/>
        </authorList>
    </citation>
    <scope>NUCLEOTIDE SEQUENCE [LARGE SCALE GENOMIC DNA]</scope>
    <source>
        <strain evidence="3 4">NSJ-59</strain>
    </source>
</reference>
<keyword evidence="1" id="KW-0238">DNA-binding</keyword>
<dbReference type="EMBL" id="JACOGK010000007">
    <property type="protein sequence ID" value="MBC3536316.1"/>
    <property type="molecule type" value="Genomic_DNA"/>
</dbReference>
<sequence length="469" mass="54947">MIASKTYTIETRLNQRENAGLIEYVKEYHLLYGKMLRFTWHRYNNGGRFSVKKSAFNTILQNRFHVNKRLANSVISEVEGLYKALYQLKWYEFSQLSRKIKKLDKKRKKLCEKVAALKERSRNNQLSPSALTYYRQQKEKIFYTNQKLNKLKQKQANLLKEIQSKDLHLCFGSKKLFRAQYHLAENKLTSHAIWLDRFRKQRDNRSLYIGSKDEHRCNQIVQLTPMVHTSKGNRFAIQLRKNTKNRAYVYGTCIFSYLSGLLAKTIIKQDHGISYRIVFRGNACYLQAMVTLDRDTDDCKTRKTYGTIGLDYNDGFIELAETNDTGNLVSLKHYRLQYHGTGKKAESEIREVTSHIVNYAISVGKDIVIEELDFRKAKSETATAKSDQGRAYNKMIHAFDYSRYKKTFENCCYRRNVHVIQVNPAYTSKIAKQKYCDRKKLTIHQGARYVIARKGQGFVDKNIKQKKSA</sequence>